<proteinExistence type="predicted"/>
<evidence type="ECO:0000256" key="4">
    <source>
        <dbReference type="ARBA" id="ARBA00022840"/>
    </source>
</evidence>
<feature type="coiled-coil region" evidence="6">
    <location>
        <begin position="197"/>
        <end position="224"/>
    </location>
</feature>
<evidence type="ECO:0000313" key="9">
    <source>
        <dbReference type="Proteomes" id="UP001565220"/>
    </source>
</evidence>
<evidence type="ECO:0000256" key="1">
    <source>
        <dbReference type="ARBA" id="ARBA00022741"/>
    </source>
</evidence>
<keyword evidence="6" id="KW-0175">Coiled coil</keyword>
<evidence type="ECO:0000256" key="5">
    <source>
        <dbReference type="PROSITE-ProRule" id="PRU00560"/>
    </source>
</evidence>
<dbReference type="InterPro" id="IPR014016">
    <property type="entry name" value="UvrD-like_ATP-bd"/>
</dbReference>
<evidence type="ECO:0000256" key="6">
    <source>
        <dbReference type="SAM" id="Coils"/>
    </source>
</evidence>
<dbReference type="RefSeq" id="WP_294182498.1">
    <property type="nucleotide sequence ID" value="NZ_JBGFFE010000003.1"/>
</dbReference>
<gene>
    <name evidence="8" type="primary">helD</name>
    <name evidence="8" type="ORF">AB8S09_04260</name>
</gene>
<comment type="caution">
    <text evidence="8">The sequence shown here is derived from an EMBL/GenBank/DDBJ whole genome shotgun (WGS) entry which is preliminary data.</text>
</comment>
<name>A0ABV4DUD7_9CLOT</name>
<sequence length="773" mass="90866">MREGIILSIDSGEMKIERTHLKDTLKWVESEIKDMRQNDQKLEIIIDKLRKQAKGKYNEELDTKEKLYGITHKSLEKYEESRKKPYFGRIDFREYKNEKETFYIGKFGLGDIQNGDEKVIDWRAPIADLYYSGVEGKTFYRSPVGIVNGELSLKRKFLIENGELKDAFDEGINEIVLKSNREEGNPLVDEFLKINLNQSVNNRLKNVVATIQKEQNNIIRAEKNMTLMFQGAAGSGKTTVALYRLAYLLYRYKGRLNGKDVLIIAPNKLFLNYISDILPDLGIDEVKQMTFEGMCSKILHIKGKIYSKGKKLSDILENKQYSSIKNITLNSRIKGSILYRELIDEYIEYIEKKDLNIDDIKVDNYILFDKSEICRLYSEDMKYLPANQKKYKIKKYFELKIDDKIRKVINKVDFLYDYQIARLKRTVKDGPDKRKEIRNIYDKRDRKRVHIMTQARKNFDDYFHSWIEVDTSRLYENFLTEEEVFEKIIAKRLSKTCWNNLVRETKLNVENNIVDSDDLAALCYLKFKIEGVPKKFKYKYLVVDEAQDYSNFEMAVLRKISTNASMTIVGDIAQGIYDYRGISDWNDISKNIFKESTKFFQLTQSYRSTVEIMEFANKVLRLQKNNLSSVKPTLRHGDKPRIFEFTNNRDFSGKLDKIVKRVQENGKSTIAVIGKTSTQCRKIRNYLKKYSAYSWKLIRENDNVLEEEKMIIPSYMTKGLEFDCSVIYNCNEENYTESELDKKILYVALTRALHMEYIFYSGKISNIIKSCAR</sequence>
<evidence type="ECO:0000259" key="7">
    <source>
        <dbReference type="PROSITE" id="PS51198"/>
    </source>
</evidence>
<keyword evidence="1 5" id="KW-0547">Nucleotide-binding</keyword>
<dbReference type="NCBIfam" id="NF041464">
    <property type="entry name" value="HelD_BACSU"/>
    <property type="match status" value="1"/>
</dbReference>
<dbReference type="PROSITE" id="PS51198">
    <property type="entry name" value="UVRD_HELICASE_ATP_BIND"/>
    <property type="match status" value="1"/>
</dbReference>
<dbReference type="Gene3D" id="3.40.50.300">
    <property type="entry name" value="P-loop containing nucleotide triphosphate hydrolases"/>
    <property type="match status" value="3"/>
</dbReference>
<evidence type="ECO:0000256" key="3">
    <source>
        <dbReference type="ARBA" id="ARBA00022806"/>
    </source>
</evidence>
<keyword evidence="3 5" id="KW-0347">Helicase</keyword>
<dbReference type="PANTHER" id="PTHR11070">
    <property type="entry name" value="UVRD / RECB / PCRA DNA HELICASE FAMILY MEMBER"/>
    <property type="match status" value="1"/>
</dbReference>
<accession>A0ABV4DUD7</accession>
<dbReference type="InterPro" id="IPR048228">
    <property type="entry name" value="HelD_bacillota"/>
</dbReference>
<keyword evidence="9" id="KW-1185">Reference proteome</keyword>
<reference evidence="8 9" key="1">
    <citation type="submission" date="2024-08" db="EMBL/GenBank/DDBJ databases">
        <title>Clostridium lapicellarii sp. nov., and Clostridium renhuaiense sp. nov., two species isolated from the mud in a fermentation cellar used for producing sauce-flavour Chinese liquors.</title>
        <authorList>
            <person name="Yang F."/>
            <person name="Wang H."/>
            <person name="Chen L.Q."/>
            <person name="Zhou N."/>
            <person name="Lu J.J."/>
            <person name="Pu X.X."/>
            <person name="Wan B."/>
            <person name="Wang L."/>
            <person name="Liu S.J."/>
        </authorList>
    </citation>
    <scope>NUCLEOTIDE SEQUENCE [LARGE SCALE GENOMIC DNA]</scope>
    <source>
        <strain evidence="8 9">MT-113</strain>
    </source>
</reference>
<evidence type="ECO:0000256" key="2">
    <source>
        <dbReference type="ARBA" id="ARBA00022801"/>
    </source>
</evidence>
<keyword evidence="2 5" id="KW-0378">Hydrolase</keyword>
<dbReference type="Pfam" id="PF00580">
    <property type="entry name" value="UvrD-helicase"/>
    <property type="match status" value="1"/>
</dbReference>
<dbReference type="SUPFAM" id="SSF52540">
    <property type="entry name" value="P-loop containing nucleoside triphosphate hydrolases"/>
    <property type="match status" value="1"/>
</dbReference>
<dbReference type="PANTHER" id="PTHR11070:SF17">
    <property type="entry name" value="DNA HELICASE IV"/>
    <property type="match status" value="1"/>
</dbReference>
<dbReference type="EMBL" id="JBGFFE010000003">
    <property type="protein sequence ID" value="MEY8762864.1"/>
    <property type="molecule type" value="Genomic_DNA"/>
</dbReference>
<dbReference type="InterPro" id="IPR027417">
    <property type="entry name" value="P-loop_NTPase"/>
</dbReference>
<dbReference type="Proteomes" id="UP001565220">
    <property type="component" value="Unassembled WGS sequence"/>
</dbReference>
<feature type="domain" description="UvrD-like helicase ATP-binding" evidence="7">
    <location>
        <begin position="210"/>
        <end position="609"/>
    </location>
</feature>
<evidence type="ECO:0000313" key="8">
    <source>
        <dbReference type="EMBL" id="MEY8762864.1"/>
    </source>
</evidence>
<protein>
    <submittedName>
        <fullName evidence="8">RNA polymerase recycling motor HelD</fullName>
    </submittedName>
</protein>
<keyword evidence="4 5" id="KW-0067">ATP-binding</keyword>
<feature type="binding site" evidence="5">
    <location>
        <begin position="231"/>
        <end position="238"/>
    </location>
    <ligand>
        <name>ATP</name>
        <dbReference type="ChEBI" id="CHEBI:30616"/>
    </ligand>
</feature>
<organism evidence="8 9">
    <name type="scientific">Clostridium lapidicellarium</name>
    <dbReference type="NCBI Taxonomy" id="3240931"/>
    <lineage>
        <taxon>Bacteria</taxon>
        <taxon>Bacillati</taxon>
        <taxon>Bacillota</taxon>
        <taxon>Clostridia</taxon>
        <taxon>Eubacteriales</taxon>
        <taxon>Clostridiaceae</taxon>
        <taxon>Clostridium</taxon>
    </lineage>
</organism>
<dbReference type="InterPro" id="IPR000212">
    <property type="entry name" value="DNA_helicase_UvrD/REP"/>
</dbReference>